<dbReference type="EMBL" id="JAUHGV010000016">
    <property type="protein sequence ID" value="MDN4013441.1"/>
    <property type="molecule type" value="Genomic_DNA"/>
</dbReference>
<dbReference type="RefSeq" id="WP_214588589.1">
    <property type="nucleotide sequence ID" value="NZ_JAUHGV010000016.1"/>
</dbReference>
<protein>
    <submittedName>
        <fullName evidence="2">Uncharacterized protein</fullName>
    </submittedName>
</protein>
<dbReference type="AlphaFoldDB" id="A0AAJ1VKU6"/>
<reference evidence="2" key="1">
    <citation type="submission" date="2023-06" db="EMBL/GenBank/DDBJ databases">
        <title>Two Chryseobacterium gambrini strains from China.</title>
        <authorList>
            <person name="Zeng J."/>
            <person name="Wu Y."/>
        </authorList>
    </citation>
    <scope>NUCLEOTIDE SEQUENCE</scope>
    <source>
        <strain evidence="2">SQ219</strain>
    </source>
</reference>
<proteinExistence type="predicted"/>
<dbReference type="Proteomes" id="UP001225933">
    <property type="component" value="Unassembled WGS sequence"/>
</dbReference>
<keyword evidence="1" id="KW-1133">Transmembrane helix</keyword>
<comment type="caution">
    <text evidence="2">The sequence shown here is derived from an EMBL/GenBank/DDBJ whole genome shotgun (WGS) entry which is preliminary data.</text>
</comment>
<evidence type="ECO:0000313" key="3">
    <source>
        <dbReference type="Proteomes" id="UP001225933"/>
    </source>
</evidence>
<feature type="transmembrane region" description="Helical" evidence="1">
    <location>
        <begin position="102"/>
        <end position="123"/>
    </location>
</feature>
<organism evidence="2 3">
    <name type="scientific">Chryseobacterium gambrini</name>
    <dbReference type="NCBI Taxonomy" id="373672"/>
    <lineage>
        <taxon>Bacteria</taxon>
        <taxon>Pseudomonadati</taxon>
        <taxon>Bacteroidota</taxon>
        <taxon>Flavobacteriia</taxon>
        <taxon>Flavobacteriales</taxon>
        <taxon>Weeksellaceae</taxon>
        <taxon>Chryseobacterium group</taxon>
        <taxon>Chryseobacterium</taxon>
    </lineage>
</organism>
<evidence type="ECO:0000313" key="2">
    <source>
        <dbReference type="EMBL" id="MDN4013441.1"/>
    </source>
</evidence>
<keyword evidence="1" id="KW-0472">Membrane</keyword>
<accession>A0AAJ1VKU6</accession>
<sequence length="134" mass="16033">MKKIIKSLLVASVITFCFTFIFSRVDYFYQDRKTSKSSWELSKDEDENLLKLDKKEWILREKKKDLKLGTVMENGDDGYSENYDFRKEQAENNIKDYDTRRVYQYLPLLLILVISFSSSYLYFDKKSKTLSDNI</sequence>
<evidence type="ECO:0000256" key="1">
    <source>
        <dbReference type="SAM" id="Phobius"/>
    </source>
</evidence>
<name>A0AAJ1VKU6_9FLAO</name>
<gene>
    <name evidence="2" type="ORF">QX233_13270</name>
</gene>
<keyword evidence="1" id="KW-0812">Transmembrane</keyword>